<gene>
    <name evidence="1" type="ORF">LCGC14_1887820</name>
</gene>
<name>A0A0F9G0A4_9ZZZZ</name>
<accession>A0A0F9G0A4</accession>
<sequence>MSALPDSHFPLILSDKDVWGLYFATIEPAGSRWLPWRGRMSRWWFEIERFSSTDEEYGEIPWTLAYEAGGSGGGFTLRKCILRAADALDTFTTKERDEGYFFLAGTGLEGEQP</sequence>
<reference evidence="1" key="1">
    <citation type="journal article" date="2015" name="Nature">
        <title>Complex archaea that bridge the gap between prokaryotes and eukaryotes.</title>
        <authorList>
            <person name="Spang A."/>
            <person name="Saw J.H."/>
            <person name="Jorgensen S.L."/>
            <person name="Zaremba-Niedzwiedzka K."/>
            <person name="Martijn J."/>
            <person name="Lind A.E."/>
            <person name="van Eijk R."/>
            <person name="Schleper C."/>
            <person name="Guy L."/>
            <person name="Ettema T.J."/>
        </authorList>
    </citation>
    <scope>NUCLEOTIDE SEQUENCE</scope>
</reference>
<evidence type="ECO:0000313" key="1">
    <source>
        <dbReference type="EMBL" id="KKL92124.1"/>
    </source>
</evidence>
<dbReference type="AlphaFoldDB" id="A0A0F9G0A4"/>
<dbReference type="EMBL" id="LAZR01019550">
    <property type="protein sequence ID" value="KKL92124.1"/>
    <property type="molecule type" value="Genomic_DNA"/>
</dbReference>
<organism evidence="1">
    <name type="scientific">marine sediment metagenome</name>
    <dbReference type="NCBI Taxonomy" id="412755"/>
    <lineage>
        <taxon>unclassified sequences</taxon>
        <taxon>metagenomes</taxon>
        <taxon>ecological metagenomes</taxon>
    </lineage>
</organism>
<protein>
    <submittedName>
        <fullName evidence="1">Uncharacterized protein</fullName>
    </submittedName>
</protein>
<proteinExistence type="predicted"/>
<comment type="caution">
    <text evidence="1">The sequence shown here is derived from an EMBL/GenBank/DDBJ whole genome shotgun (WGS) entry which is preliminary data.</text>
</comment>